<dbReference type="InterPro" id="IPR032675">
    <property type="entry name" value="LRR_dom_sf"/>
</dbReference>
<keyword evidence="1" id="KW-0343">GTPase activation</keyword>
<protein>
    <recommendedName>
        <fullName evidence="6">Repeat-companion domain protein</fullName>
    </recommendedName>
</protein>
<dbReference type="PANTHER" id="PTHR24113:SF12">
    <property type="entry name" value="RAN GTPASE-ACTIVATING PROTEIN 1"/>
    <property type="match status" value="1"/>
</dbReference>
<dbReference type="Pfam" id="PF13516">
    <property type="entry name" value="LRR_6"/>
    <property type="match status" value="2"/>
</dbReference>
<dbReference type="InterPro" id="IPR001611">
    <property type="entry name" value="Leu-rich_rpt"/>
</dbReference>
<dbReference type="GO" id="GO:0031267">
    <property type="term" value="F:small GTPase binding"/>
    <property type="evidence" value="ECO:0007669"/>
    <property type="project" value="TreeGrafter"/>
</dbReference>
<evidence type="ECO:0000313" key="5">
    <source>
        <dbReference type="Proteomes" id="UP000464178"/>
    </source>
</evidence>
<accession>A0A6P2DG40</accession>
<name>A0A6P2DG40_9BACT</name>
<dbReference type="KEGG" id="gms:SOIL9_83710"/>
<dbReference type="AlphaFoldDB" id="A0A6P2DG40"/>
<reference evidence="4 5" key="1">
    <citation type="submission" date="2019-05" db="EMBL/GenBank/DDBJ databases">
        <authorList>
            <consortium name="Science for Life Laboratories"/>
        </authorList>
    </citation>
    <scope>NUCLEOTIDE SEQUENCE [LARGE SCALE GENOMIC DNA]</scope>
    <source>
        <strain evidence="4">Soil9</strain>
    </source>
</reference>
<evidence type="ECO:0000256" key="1">
    <source>
        <dbReference type="ARBA" id="ARBA00022468"/>
    </source>
</evidence>
<dbReference type="EMBL" id="LR593886">
    <property type="protein sequence ID" value="VTR99877.1"/>
    <property type="molecule type" value="Genomic_DNA"/>
</dbReference>
<evidence type="ECO:0000256" key="2">
    <source>
        <dbReference type="ARBA" id="ARBA00022614"/>
    </source>
</evidence>
<dbReference type="NCBIfam" id="TIGR02996">
    <property type="entry name" value="rpt_mate_G_obs"/>
    <property type="match status" value="1"/>
</dbReference>
<dbReference type="PANTHER" id="PTHR24113">
    <property type="entry name" value="RAN GTPASE-ACTIVATING PROTEIN 1"/>
    <property type="match status" value="1"/>
</dbReference>
<dbReference type="SMART" id="SM00368">
    <property type="entry name" value="LRR_RI"/>
    <property type="match status" value="4"/>
</dbReference>
<evidence type="ECO:0000256" key="3">
    <source>
        <dbReference type="ARBA" id="ARBA00022737"/>
    </source>
</evidence>
<organism evidence="4 5">
    <name type="scientific">Gemmata massiliana</name>
    <dbReference type="NCBI Taxonomy" id="1210884"/>
    <lineage>
        <taxon>Bacteria</taxon>
        <taxon>Pseudomonadati</taxon>
        <taxon>Planctomycetota</taxon>
        <taxon>Planctomycetia</taxon>
        <taxon>Gemmatales</taxon>
        <taxon>Gemmataceae</taxon>
        <taxon>Gemmata</taxon>
    </lineage>
</organism>
<dbReference type="GO" id="GO:0005096">
    <property type="term" value="F:GTPase activator activity"/>
    <property type="evidence" value="ECO:0007669"/>
    <property type="project" value="UniProtKB-KW"/>
</dbReference>
<dbReference type="RefSeq" id="WP_162672004.1">
    <property type="nucleotide sequence ID" value="NZ_LR593886.1"/>
</dbReference>
<sequence length="416" mass="44811">MTDHDALLRAICANSADDTPRLMFADWLDENASALPDPVGARDRAAFIRGDIAMSHLDEFAPERLRWGLIEKPRREGDGWVRRLPWVTELLNGPLLRRGFPWGIRLNPRQFLAQADRLFAETPVATLAFASNDGAAGELFRSPHFARLRGLRVHRAHLPERVVARLADAPVLEELNASDNGLSPDAVGSLLHSPLFPRLARLELDSVAGGPLVVRAIADSAGPVRLRELSFARSGLTGEDVRRLLTASAVVGVERLRLSGNRSGATGLHEAVARLPLEHLHDLDLSETAAGPAGLRVLSTSLTLSRLRRLVYRQNGVNAVLAAELASCYEVSNLRVLDLASNAIGNAGAIAIARSPHFAGLLVLNLSYCMVGDEGVLAILESPLADGLVFLDLTGSPASGESKELLKAKMGDRVRA</sequence>
<dbReference type="GO" id="GO:0048471">
    <property type="term" value="C:perinuclear region of cytoplasm"/>
    <property type="evidence" value="ECO:0007669"/>
    <property type="project" value="TreeGrafter"/>
</dbReference>
<dbReference type="Proteomes" id="UP000464178">
    <property type="component" value="Chromosome"/>
</dbReference>
<keyword evidence="5" id="KW-1185">Reference proteome</keyword>
<gene>
    <name evidence="4" type="ORF">SOIL9_83710</name>
</gene>
<evidence type="ECO:0008006" key="6">
    <source>
        <dbReference type="Google" id="ProtNLM"/>
    </source>
</evidence>
<keyword evidence="3" id="KW-0677">Repeat</keyword>
<dbReference type="GO" id="GO:0005829">
    <property type="term" value="C:cytosol"/>
    <property type="evidence" value="ECO:0007669"/>
    <property type="project" value="TreeGrafter"/>
</dbReference>
<dbReference type="Gene3D" id="3.80.10.10">
    <property type="entry name" value="Ribonuclease Inhibitor"/>
    <property type="match status" value="2"/>
</dbReference>
<proteinExistence type="predicted"/>
<keyword evidence="2" id="KW-0433">Leucine-rich repeat</keyword>
<evidence type="ECO:0000313" key="4">
    <source>
        <dbReference type="EMBL" id="VTR99877.1"/>
    </source>
</evidence>
<dbReference type="SUPFAM" id="SSF52047">
    <property type="entry name" value="RNI-like"/>
    <property type="match status" value="1"/>
</dbReference>
<dbReference type="GO" id="GO:0006913">
    <property type="term" value="P:nucleocytoplasmic transport"/>
    <property type="evidence" value="ECO:0007669"/>
    <property type="project" value="TreeGrafter"/>
</dbReference>
<dbReference type="InterPro" id="IPR014338">
    <property type="entry name" value="CHP02996_rpt-companion-dom"/>
</dbReference>
<dbReference type="InterPro" id="IPR027038">
    <property type="entry name" value="RanGap"/>
</dbReference>